<gene>
    <name evidence="1" type="ORF">DX873_08830</name>
</gene>
<name>A0A371JPN4_9FLAO</name>
<evidence type="ECO:0000313" key="1">
    <source>
        <dbReference type="EMBL" id="RDY59478.1"/>
    </source>
</evidence>
<evidence type="ECO:0000313" key="2">
    <source>
        <dbReference type="Proteomes" id="UP000261828"/>
    </source>
</evidence>
<dbReference type="AlphaFoldDB" id="A0A371JPN4"/>
<reference evidence="1 2" key="1">
    <citation type="submission" date="2018-08" db="EMBL/GenBank/DDBJ databases">
        <title>Muricauda nanhaiensis sp. nov., isolated from seawater of the South China Sea.</title>
        <authorList>
            <person name="Dang Y."/>
        </authorList>
    </citation>
    <scope>NUCLEOTIDE SEQUENCE [LARGE SCALE GENOMIC DNA]</scope>
    <source>
        <strain evidence="1 2">SM1704</strain>
    </source>
</reference>
<protein>
    <submittedName>
        <fullName evidence="1">Uncharacterized protein</fullName>
    </submittedName>
</protein>
<dbReference type="Proteomes" id="UP000261828">
    <property type="component" value="Unassembled WGS sequence"/>
</dbReference>
<keyword evidence="2" id="KW-1185">Reference proteome</keyword>
<accession>A0A371JPN4</accession>
<dbReference type="RefSeq" id="WP_116184092.1">
    <property type="nucleotide sequence ID" value="NZ_QTJX01000002.1"/>
</dbReference>
<proteinExistence type="predicted"/>
<sequence length="99" mass="10929">MTMANSANDNISIPVASPLVLNTKCLNGTIRNNNITEVRYNFPDCAVVNLIFLDNPIYLGKSAVDAMGQTFLHTPVARTRSRGAMGIRMFQNKWMPKVG</sequence>
<comment type="caution">
    <text evidence="1">The sequence shown here is derived from an EMBL/GenBank/DDBJ whole genome shotgun (WGS) entry which is preliminary data.</text>
</comment>
<organism evidence="1 2">
    <name type="scientific">Flagellimonas nanhaiensis</name>
    <dbReference type="NCBI Taxonomy" id="2292706"/>
    <lineage>
        <taxon>Bacteria</taxon>
        <taxon>Pseudomonadati</taxon>
        <taxon>Bacteroidota</taxon>
        <taxon>Flavobacteriia</taxon>
        <taxon>Flavobacteriales</taxon>
        <taxon>Flavobacteriaceae</taxon>
        <taxon>Flagellimonas</taxon>
    </lineage>
</organism>
<dbReference type="EMBL" id="QTJX01000002">
    <property type="protein sequence ID" value="RDY59478.1"/>
    <property type="molecule type" value="Genomic_DNA"/>
</dbReference>